<accession>A0A4V6CY36</accession>
<keyword evidence="1" id="KW-0812">Transmembrane</keyword>
<feature type="transmembrane region" description="Helical" evidence="1">
    <location>
        <begin position="56"/>
        <end position="74"/>
    </location>
</feature>
<keyword evidence="1" id="KW-0472">Membrane</keyword>
<dbReference type="AlphaFoldDB" id="A0A4V6CY36"/>
<gene>
    <name evidence="2" type="ORF">FDV58_05880</name>
</gene>
<protein>
    <submittedName>
        <fullName evidence="2">Uncharacterized protein</fullName>
    </submittedName>
</protein>
<evidence type="ECO:0000313" key="2">
    <source>
        <dbReference type="EMBL" id="TKV82855.1"/>
    </source>
</evidence>
<evidence type="ECO:0000256" key="1">
    <source>
        <dbReference type="SAM" id="Phobius"/>
    </source>
</evidence>
<name>A0A4V6CY36_BRAEL</name>
<proteinExistence type="predicted"/>
<reference evidence="2 3" key="1">
    <citation type="submission" date="2019-05" db="EMBL/GenBank/DDBJ databases">
        <title>Draft Genome of Bradyrhizobium elkanii strain SEMIA 938, Used in Commercial Inoculants for Lupinus spp. in Brazil.</title>
        <authorList>
            <person name="Hungria M."/>
            <person name="Delamuta J.R.M."/>
            <person name="Ribeiro R.A."/>
            <person name="Nogueira M.A."/>
        </authorList>
    </citation>
    <scope>NUCLEOTIDE SEQUENCE [LARGE SCALE GENOMIC DNA]</scope>
    <source>
        <strain evidence="2 3">Semia 938</strain>
    </source>
</reference>
<organism evidence="2 3">
    <name type="scientific">Bradyrhizobium elkanii</name>
    <dbReference type="NCBI Taxonomy" id="29448"/>
    <lineage>
        <taxon>Bacteria</taxon>
        <taxon>Pseudomonadati</taxon>
        <taxon>Pseudomonadota</taxon>
        <taxon>Alphaproteobacteria</taxon>
        <taxon>Hyphomicrobiales</taxon>
        <taxon>Nitrobacteraceae</taxon>
        <taxon>Bradyrhizobium</taxon>
    </lineage>
</organism>
<comment type="caution">
    <text evidence="2">The sequence shown here is derived from an EMBL/GenBank/DDBJ whole genome shotgun (WGS) entry which is preliminary data.</text>
</comment>
<evidence type="ECO:0000313" key="3">
    <source>
        <dbReference type="Proteomes" id="UP000305095"/>
    </source>
</evidence>
<sequence length="92" mass="9730">MSSRVADVCIPAGSTDCSGVPSPGFGKCSFHGHGTIDFADWERVAKKPQRLKGMDIGGVILVAAHALAAYLLGIRSGNMNHFQPGSLFQTRD</sequence>
<keyword evidence="1" id="KW-1133">Transmembrane helix</keyword>
<dbReference type="Proteomes" id="UP000305095">
    <property type="component" value="Unassembled WGS sequence"/>
</dbReference>
<dbReference type="EMBL" id="SZZP01000003">
    <property type="protein sequence ID" value="TKV82855.1"/>
    <property type="molecule type" value="Genomic_DNA"/>
</dbReference>